<protein>
    <submittedName>
        <fullName evidence="2">Uncharacterized protein</fullName>
    </submittedName>
</protein>
<feature type="region of interest" description="Disordered" evidence="1">
    <location>
        <begin position="122"/>
        <end position="151"/>
    </location>
</feature>
<dbReference type="AlphaFoldDB" id="A0A0E0MHI4"/>
<sequence length="151" mass="17366">MGTSNTVEMQRDTKVNTLDATKDALNTVTTVVDSDPADLAMDIKKAKKSIKKRKKVKVEYIIDEEEVDFVLSYKESELSFIFEKSNELMLADQEMFQRQIENFGFAFIYCLKDVILIDDENEEEGETVTDDDSEGDDDIFTDNKKIHHHTP</sequence>
<organism evidence="2">
    <name type="scientific">Oryza punctata</name>
    <name type="common">Red rice</name>
    <dbReference type="NCBI Taxonomy" id="4537"/>
    <lineage>
        <taxon>Eukaryota</taxon>
        <taxon>Viridiplantae</taxon>
        <taxon>Streptophyta</taxon>
        <taxon>Embryophyta</taxon>
        <taxon>Tracheophyta</taxon>
        <taxon>Spermatophyta</taxon>
        <taxon>Magnoliopsida</taxon>
        <taxon>Liliopsida</taxon>
        <taxon>Poales</taxon>
        <taxon>Poaceae</taxon>
        <taxon>BOP clade</taxon>
        <taxon>Oryzoideae</taxon>
        <taxon>Oryzeae</taxon>
        <taxon>Oryzinae</taxon>
        <taxon>Oryza</taxon>
    </lineage>
</organism>
<evidence type="ECO:0000313" key="3">
    <source>
        <dbReference type="Proteomes" id="UP000026962"/>
    </source>
</evidence>
<name>A0A0E0MHI4_ORYPU</name>
<evidence type="ECO:0000256" key="1">
    <source>
        <dbReference type="SAM" id="MobiDB-lite"/>
    </source>
</evidence>
<evidence type="ECO:0000313" key="2">
    <source>
        <dbReference type="EnsemblPlants" id="OPUNC11G17320.1"/>
    </source>
</evidence>
<reference evidence="2" key="1">
    <citation type="submission" date="2015-04" db="UniProtKB">
        <authorList>
            <consortium name="EnsemblPlants"/>
        </authorList>
    </citation>
    <scope>IDENTIFICATION</scope>
</reference>
<keyword evidence="3" id="KW-1185">Reference proteome</keyword>
<dbReference type="Proteomes" id="UP000026962">
    <property type="component" value="Chromosome 11"/>
</dbReference>
<dbReference type="OMA" id="GFAFIYC"/>
<reference evidence="2" key="2">
    <citation type="submission" date="2018-05" db="EMBL/GenBank/DDBJ databases">
        <title>OpunRS2 (Oryza punctata Reference Sequence Version 2).</title>
        <authorList>
            <person name="Zhang J."/>
            <person name="Kudrna D."/>
            <person name="Lee S."/>
            <person name="Talag J."/>
            <person name="Welchert J."/>
            <person name="Wing R.A."/>
        </authorList>
    </citation>
    <scope>NUCLEOTIDE SEQUENCE [LARGE SCALE GENOMIC DNA]</scope>
</reference>
<dbReference type="HOGENOM" id="CLU_1858130_0_0_1"/>
<proteinExistence type="predicted"/>
<accession>A0A0E0MHI4</accession>
<dbReference type="EnsemblPlants" id="OPUNC11G17320.1">
    <property type="protein sequence ID" value="OPUNC11G17320.1"/>
    <property type="gene ID" value="OPUNC11G17320"/>
</dbReference>
<dbReference type="Gramene" id="OPUNC11G17320.1">
    <property type="protein sequence ID" value="OPUNC11G17320.1"/>
    <property type="gene ID" value="OPUNC11G17320"/>
</dbReference>
<feature type="compositionally biased region" description="Acidic residues" evidence="1">
    <location>
        <begin position="122"/>
        <end position="140"/>
    </location>
</feature>